<dbReference type="AlphaFoldDB" id="A0A160TFU1"/>
<evidence type="ECO:0008006" key="2">
    <source>
        <dbReference type="Google" id="ProtNLM"/>
    </source>
</evidence>
<reference evidence="1" key="1">
    <citation type="submission" date="2015-10" db="EMBL/GenBank/DDBJ databases">
        <authorList>
            <person name="Gilbert D.G."/>
        </authorList>
    </citation>
    <scope>NUCLEOTIDE SEQUENCE</scope>
</reference>
<accession>A0A160TFU1</accession>
<protein>
    <recommendedName>
        <fullName evidence="2">Lipoprotein</fullName>
    </recommendedName>
</protein>
<dbReference type="PROSITE" id="PS51257">
    <property type="entry name" value="PROKAR_LIPOPROTEIN"/>
    <property type="match status" value="1"/>
</dbReference>
<name>A0A160TFU1_9ZZZZ</name>
<dbReference type="EMBL" id="CZQC01000061">
    <property type="protein sequence ID" value="CUS42144.1"/>
    <property type="molecule type" value="Genomic_DNA"/>
</dbReference>
<proteinExistence type="predicted"/>
<gene>
    <name evidence="1" type="ORF">MGWOODY_Tha1426</name>
</gene>
<sequence>MKYILLITTILMISACSEKRNEPDSLLSHEVEFSDYGTYGRTLYFEDDSGDQWCFYNVLKVENPNYVDVVYSYPIKGSCNLDTTLLSASFRSLIVSEKVDGDSAYTLLVSGTNVNEYLYASNGDFSEGNEEYQQHFTAPINPLAIKYILPRNGEEPTTDNSVYELKLSFQDGFLMSNVLPLVPYFEGNAYLSIIVNSYLDLLDMLDPFYEYGRSLPDTSLPFPEMASGGNDLKLIDDQPYTRLYPTDNDPFVFNQIPVVNE</sequence>
<organism evidence="1">
    <name type="scientific">hydrothermal vent metagenome</name>
    <dbReference type="NCBI Taxonomy" id="652676"/>
    <lineage>
        <taxon>unclassified sequences</taxon>
        <taxon>metagenomes</taxon>
        <taxon>ecological metagenomes</taxon>
    </lineage>
</organism>
<evidence type="ECO:0000313" key="1">
    <source>
        <dbReference type="EMBL" id="CUS42144.1"/>
    </source>
</evidence>